<sequence>MTVIPSALTLEANFDGLVGPTHHYAGLSFGNVASERNAHRAANPREAARQGLMKMQALAALGLPQGVLPPHERPHLPTLRRLGYSGTDARILARVARTAPELLSAVSSASAMWTANAATVSPSADCADERVHFTPANLCTNLHRAIEADTTARILKAVFPDPSHFAHHVPLPATPTLGDEGAANHTRLCSDYGDAGLELFVYGRGSDDESRPARYPARQTRLASMSVARLHELRKAATFFAQQHPDAIDRGVFHNDVIAVGNREVLLHHEQAFVDTQALRRWICTRFQGARRPALVEISTSEVGLDEAIASYLFNSQLVCPPGGGMRLIVARECEESAPVWAALQRILADPANPIDGISVFDLRQSMHNGGGPACLRLRVVLTETERAAVAPGIWITPKRHADLLSWVDKHYRDRLTPDDLADPQLLEESRTALDRLTRLLKLGSLYDFQRN</sequence>
<dbReference type="PANTHER" id="PTHR30420:SF2">
    <property type="entry name" value="N-SUCCINYLARGININE DIHYDROLASE"/>
    <property type="match status" value="1"/>
</dbReference>
<dbReference type="GO" id="GO:0019545">
    <property type="term" value="P:L-arginine catabolic process to succinate"/>
    <property type="evidence" value="ECO:0007669"/>
    <property type="project" value="UniProtKB-UniRule"/>
</dbReference>
<protein>
    <recommendedName>
        <fullName evidence="3 4">N-succinylarginine dihydrolase</fullName>
        <ecNumber evidence="3 4">3.5.3.23</ecNumber>
    </recommendedName>
</protein>
<dbReference type="NCBIfam" id="TIGR03241">
    <property type="entry name" value="arg_catab_astB"/>
    <property type="match status" value="1"/>
</dbReference>
<evidence type="ECO:0000313" key="6">
    <source>
        <dbReference type="Proteomes" id="UP000248330"/>
    </source>
</evidence>
<dbReference type="GO" id="GO:0019544">
    <property type="term" value="P:L-arginine catabolic process to L-glutamate"/>
    <property type="evidence" value="ECO:0007669"/>
    <property type="project" value="UniProtKB-UniRule"/>
</dbReference>
<evidence type="ECO:0000256" key="2">
    <source>
        <dbReference type="ARBA" id="ARBA00022801"/>
    </source>
</evidence>
<feature type="active site" evidence="3">
    <location>
        <position position="254"/>
    </location>
</feature>
<comment type="pathway">
    <text evidence="3">Amino-acid degradation; L-arginine degradation via AST pathway; L-glutamate and succinate from L-arginine: step 2/5.</text>
</comment>
<comment type="caution">
    <text evidence="5">The sequence shown here is derived from an EMBL/GenBank/DDBJ whole genome shotgun (WGS) entry which is preliminary data.</text>
</comment>
<comment type="function">
    <text evidence="3">Catalyzes the hydrolysis of N(2)-succinylarginine into N(2)-succinylornithine, ammonia and CO(2).</text>
</comment>
<keyword evidence="6" id="KW-1185">Reference proteome</keyword>
<dbReference type="NCBIfam" id="NF009789">
    <property type="entry name" value="PRK13281.1"/>
    <property type="match status" value="1"/>
</dbReference>
<feature type="binding site" evidence="3">
    <location>
        <position position="256"/>
    </location>
    <ligand>
        <name>substrate</name>
    </ligand>
</feature>
<proteinExistence type="inferred from homology"/>
<comment type="subunit">
    <text evidence="3">Homodimer.</text>
</comment>
<evidence type="ECO:0000313" key="5">
    <source>
        <dbReference type="EMBL" id="PXV67236.1"/>
    </source>
</evidence>
<feature type="binding site" evidence="3">
    <location>
        <position position="218"/>
    </location>
    <ligand>
        <name>substrate</name>
    </ligand>
</feature>
<dbReference type="Pfam" id="PF04996">
    <property type="entry name" value="AstB"/>
    <property type="match status" value="1"/>
</dbReference>
<comment type="similarity">
    <text evidence="3">Belongs to the succinylarginine dihydrolase family.</text>
</comment>
<keyword evidence="1 3" id="KW-0056">Arginine metabolism</keyword>
<dbReference type="AlphaFoldDB" id="A0A318E6X4"/>
<reference evidence="5 6" key="1">
    <citation type="submission" date="2018-04" db="EMBL/GenBank/DDBJ databases">
        <title>Genomic Encyclopedia of Type Strains, Phase IV (KMG-IV): sequencing the most valuable type-strain genomes for metagenomic binning, comparative biology and taxonomic classification.</title>
        <authorList>
            <person name="Goeker M."/>
        </authorList>
    </citation>
    <scope>NUCLEOTIDE SEQUENCE [LARGE SCALE GENOMIC DNA]</scope>
    <source>
        <strain evidence="5 6">DSM 104150</strain>
    </source>
</reference>
<name>A0A318E6X4_9GAMM</name>
<dbReference type="SUPFAM" id="SSF55909">
    <property type="entry name" value="Pentein"/>
    <property type="match status" value="1"/>
</dbReference>
<evidence type="ECO:0000256" key="4">
    <source>
        <dbReference type="NCBIfam" id="TIGR03241"/>
    </source>
</evidence>
<dbReference type="EC" id="3.5.3.23" evidence="3 4"/>
<dbReference type="HAMAP" id="MF_01172">
    <property type="entry name" value="AstB"/>
    <property type="match status" value="1"/>
</dbReference>
<feature type="active site" description="Nucleophile" evidence="3">
    <location>
        <position position="375"/>
    </location>
</feature>
<feature type="binding site" evidence="3">
    <location>
        <position position="116"/>
    </location>
    <ligand>
        <name>substrate</name>
    </ligand>
</feature>
<comment type="catalytic activity">
    <reaction evidence="3">
        <text>N(2)-succinyl-L-arginine + 2 H2O + 2 H(+) = N(2)-succinyl-L-ornithine + 2 NH4(+) + CO2</text>
        <dbReference type="Rhea" id="RHEA:19533"/>
        <dbReference type="ChEBI" id="CHEBI:15377"/>
        <dbReference type="ChEBI" id="CHEBI:15378"/>
        <dbReference type="ChEBI" id="CHEBI:16526"/>
        <dbReference type="ChEBI" id="CHEBI:28938"/>
        <dbReference type="ChEBI" id="CHEBI:58241"/>
        <dbReference type="ChEBI" id="CHEBI:58514"/>
        <dbReference type="EC" id="3.5.3.23"/>
    </reaction>
</comment>
<feature type="binding site" evidence="3">
    <location>
        <begin position="143"/>
        <end position="144"/>
    </location>
    <ligand>
        <name>substrate</name>
    </ligand>
</feature>
<evidence type="ECO:0000256" key="3">
    <source>
        <dbReference type="HAMAP-Rule" id="MF_01172"/>
    </source>
</evidence>
<dbReference type="PANTHER" id="PTHR30420">
    <property type="entry name" value="N-SUCCINYLARGININE DIHYDROLASE"/>
    <property type="match status" value="1"/>
</dbReference>
<feature type="binding site" evidence="3">
    <location>
        <begin position="25"/>
        <end position="34"/>
    </location>
    <ligand>
        <name>substrate</name>
    </ligand>
</feature>
<dbReference type="UniPathway" id="UPA00185">
    <property type="reaction ID" value="UER00280"/>
</dbReference>
<feature type="active site" evidence="3">
    <location>
        <position position="180"/>
    </location>
</feature>
<organism evidence="5 6">
    <name type="scientific">Sinimarinibacterium flocculans</name>
    <dbReference type="NCBI Taxonomy" id="985250"/>
    <lineage>
        <taxon>Bacteria</taxon>
        <taxon>Pseudomonadati</taxon>
        <taxon>Pseudomonadota</taxon>
        <taxon>Gammaproteobacteria</taxon>
        <taxon>Nevskiales</taxon>
        <taxon>Nevskiaceae</taxon>
        <taxon>Sinimarinibacterium</taxon>
    </lineage>
</organism>
<accession>A0A318E6X4</accession>
<gene>
    <name evidence="3" type="primary">astB</name>
    <name evidence="5" type="ORF">C8D93_106214</name>
</gene>
<keyword evidence="2 3" id="KW-0378">Hydrolase</keyword>
<dbReference type="InterPro" id="IPR037031">
    <property type="entry name" value="AstB_sf"/>
</dbReference>
<dbReference type="InterPro" id="IPR007079">
    <property type="entry name" value="SuccinylArg_d-Hdrlase_AstB"/>
</dbReference>
<dbReference type="Proteomes" id="UP000248330">
    <property type="component" value="Unassembled WGS sequence"/>
</dbReference>
<dbReference type="EMBL" id="QICN01000006">
    <property type="protein sequence ID" value="PXV67236.1"/>
    <property type="molecule type" value="Genomic_DNA"/>
</dbReference>
<feature type="binding site" evidence="3">
    <location>
        <position position="369"/>
    </location>
    <ligand>
        <name>substrate</name>
    </ligand>
</feature>
<dbReference type="Gene3D" id="3.75.10.20">
    <property type="entry name" value="Succinylarginine dihydrolase"/>
    <property type="match status" value="1"/>
</dbReference>
<evidence type="ECO:0000256" key="1">
    <source>
        <dbReference type="ARBA" id="ARBA00022503"/>
    </source>
</evidence>
<dbReference type="GO" id="GO:0009015">
    <property type="term" value="F:N-succinylarginine dihydrolase activity"/>
    <property type="evidence" value="ECO:0007669"/>
    <property type="project" value="UniProtKB-UniRule"/>
</dbReference>